<evidence type="ECO:0000313" key="2">
    <source>
        <dbReference type="Proteomes" id="UP000237347"/>
    </source>
</evidence>
<name>A0AAW0LGU0_QUESU</name>
<reference evidence="1 2" key="1">
    <citation type="journal article" date="2018" name="Sci. Data">
        <title>The draft genome sequence of cork oak.</title>
        <authorList>
            <person name="Ramos A.M."/>
            <person name="Usie A."/>
            <person name="Barbosa P."/>
            <person name="Barros P.M."/>
            <person name="Capote T."/>
            <person name="Chaves I."/>
            <person name="Simoes F."/>
            <person name="Abreu I."/>
            <person name="Carrasquinho I."/>
            <person name="Faro C."/>
            <person name="Guimaraes J.B."/>
            <person name="Mendonca D."/>
            <person name="Nobrega F."/>
            <person name="Rodrigues L."/>
            <person name="Saibo N.J.M."/>
            <person name="Varela M.C."/>
            <person name="Egas C."/>
            <person name="Matos J."/>
            <person name="Miguel C.M."/>
            <person name="Oliveira M.M."/>
            <person name="Ricardo C.P."/>
            <person name="Goncalves S."/>
        </authorList>
    </citation>
    <scope>NUCLEOTIDE SEQUENCE [LARGE SCALE GENOMIC DNA]</scope>
    <source>
        <strain evidence="2">cv. HL8</strain>
    </source>
</reference>
<proteinExistence type="predicted"/>
<evidence type="ECO:0000313" key="1">
    <source>
        <dbReference type="EMBL" id="KAK7850953.1"/>
    </source>
</evidence>
<sequence length="118" mass="13519">MEGYSRNNSQDLIDIEKDKELHFNPIVRSLQLVSDYLTQHREQPSILVFYTFHGSGIRRSSIPFLEGSILTKTLIIQNLIGRGNSAALKSQRFSIAFQSLSFVIEKDMMNVELKDKTL</sequence>
<comment type="caution">
    <text evidence="1">The sequence shown here is derived from an EMBL/GenBank/DDBJ whole genome shotgun (WGS) entry which is preliminary data.</text>
</comment>
<dbReference type="Proteomes" id="UP000237347">
    <property type="component" value="Unassembled WGS sequence"/>
</dbReference>
<protein>
    <submittedName>
        <fullName evidence="1">Uncharacterized protein</fullName>
    </submittedName>
</protein>
<gene>
    <name evidence="1" type="ORF">CFP56_043359</name>
</gene>
<keyword evidence="2" id="KW-1185">Reference proteome</keyword>
<organism evidence="1 2">
    <name type="scientific">Quercus suber</name>
    <name type="common">Cork oak</name>
    <dbReference type="NCBI Taxonomy" id="58331"/>
    <lineage>
        <taxon>Eukaryota</taxon>
        <taxon>Viridiplantae</taxon>
        <taxon>Streptophyta</taxon>
        <taxon>Embryophyta</taxon>
        <taxon>Tracheophyta</taxon>
        <taxon>Spermatophyta</taxon>
        <taxon>Magnoliopsida</taxon>
        <taxon>eudicotyledons</taxon>
        <taxon>Gunneridae</taxon>
        <taxon>Pentapetalae</taxon>
        <taxon>rosids</taxon>
        <taxon>fabids</taxon>
        <taxon>Fagales</taxon>
        <taxon>Fagaceae</taxon>
        <taxon>Quercus</taxon>
    </lineage>
</organism>
<dbReference type="EMBL" id="PKMF04000093">
    <property type="protein sequence ID" value="KAK7850953.1"/>
    <property type="molecule type" value="Genomic_DNA"/>
</dbReference>
<accession>A0AAW0LGU0</accession>
<dbReference type="AlphaFoldDB" id="A0AAW0LGU0"/>